<dbReference type="PROSITE" id="PS51257">
    <property type="entry name" value="PROKAR_LIPOPROTEIN"/>
    <property type="match status" value="1"/>
</dbReference>
<keyword evidence="2" id="KW-1185">Reference proteome</keyword>
<evidence type="ECO:0000313" key="1">
    <source>
        <dbReference type="EMBL" id="MTH57629.1"/>
    </source>
</evidence>
<organism evidence="1 2">
    <name type="scientific">Paracoccus litorisediminis</name>
    <dbReference type="NCBI Taxonomy" id="2006130"/>
    <lineage>
        <taxon>Bacteria</taxon>
        <taxon>Pseudomonadati</taxon>
        <taxon>Pseudomonadota</taxon>
        <taxon>Alphaproteobacteria</taxon>
        <taxon>Rhodobacterales</taxon>
        <taxon>Paracoccaceae</taxon>
        <taxon>Paracoccus</taxon>
    </lineage>
</organism>
<gene>
    <name evidence="1" type="ORF">GL300_00215</name>
</gene>
<evidence type="ECO:0000313" key="2">
    <source>
        <dbReference type="Proteomes" id="UP000449846"/>
    </source>
</evidence>
<proteinExistence type="predicted"/>
<dbReference type="OrthoDB" id="7916272at2"/>
<sequence>MPANRFSAFTHGTNAPALGACAVTPSDSADLAEAIRAVTINVGGTLSFIGLDGVIYTTAALPAGTYAMSAARIRATGTTATGITGWV</sequence>
<protein>
    <submittedName>
        <fullName evidence="1">Uncharacterized protein</fullName>
    </submittedName>
</protein>
<dbReference type="AlphaFoldDB" id="A0A844HFU7"/>
<name>A0A844HFU7_9RHOB</name>
<dbReference type="Proteomes" id="UP000449846">
    <property type="component" value="Unassembled WGS sequence"/>
</dbReference>
<accession>A0A844HFU7</accession>
<comment type="caution">
    <text evidence="1">The sequence shown here is derived from an EMBL/GenBank/DDBJ whole genome shotgun (WGS) entry which is preliminary data.</text>
</comment>
<dbReference type="EMBL" id="WMIG01000001">
    <property type="protein sequence ID" value="MTH57629.1"/>
    <property type="molecule type" value="Genomic_DNA"/>
</dbReference>
<reference evidence="1 2" key="1">
    <citation type="submission" date="2019-11" db="EMBL/GenBank/DDBJ databases">
        <authorList>
            <person name="Dong K."/>
        </authorList>
    </citation>
    <scope>NUCLEOTIDE SEQUENCE [LARGE SCALE GENOMIC DNA]</scope>
    <source>
        <strain evidence="1 2">NBRC 112902</strain>
    </source>
</reference>
<dbReference type="RefSeq" id="WP_155037578.1">
    <property type="nucleotide sequence ID" value="NZ_JBHGCD010000006.1"/>
</dbReference>